<gene>
    <name evidence="5" type="ORF">Cgig2_002990</name>
</gene>
<evidence type="ECO:0000259" key="4">
    <source>
        <dbReference type="Pfam" id="PF02902"/>
    </source>
</evidence>
<dbReference type="Proteomes" id="UP001153076">
    <property type="component" value="Unassembled WGS sequence"/>
</dbReference>
<name>A0A9Q1K7N1_9CARY</name>
<comment type="caution">
    <text evidence="5">The sequence shown here is derived from an EMBL/GenBank/DDBJ whole genome shotgun (WGS) entry which is preliminary data.</text>
</comment>
<evidence type="ECO:0000313" key="6">
    <source>
        <dbReference type="Proteomes" id="UP001153076"/>
    </source>
</evidence>
<dbReference type="GO" id="GO:0006508">
    <property type="term" value="P:proteolysis"/>
    <property type="evidence" value="ECO:0007669"/>
    <property type="project" value="UniProtKB-KW"/>
</dbReference>
<evidence type="ECO:0000313" key="5">
    <source>
        <dbReference type="EMBL" id="KAJ8437856.1"/>
    </source>
</evidence>
<reference evidence="5" key="1">
    <citation type="submission" date="2022-04" db="EMBL/GenBank/DDBJ databases">
        <title>Carnegiea gigantea Genome sequencing and assembly v2.</title>
        <authorList>
            <person name="Copetti D."/>
            <person name="Sanderson M.J."/>
            <person name="Burquez A."/>
            <person name="Wojciechowski M.F."/>
        </authorList>
    </citation>
    <scope>NUCLEOTIDE SEQUENCE</scope>
    <source>
        <strain evidence="5">SGP5-SGP5p</strain>
        <tissue evidence="5">Aerial part</tissue>
    </source>
</reference>
<organism evidence="5 6">
    <name type="scientific">Carnegiea gigantea</name>
    <dbReference type="NCBI Taxonomy" id="171969"/>
    <lineage>
        <taxon>Eukaryota</taxon>
        <taxon>Viridiplantae</taxon>
        <taxon>Streptophyta</taxon>
        <taxon>Embryophyta</taxon>
        <taxon>Tracheophyta</taxon>
        <taxon>Spermatophyta</taxon>
        <taxon>Magnoliopsida</taxon>
        <taxon>eudicotyledons</taxon>
        <taxon>Gunneridae</taxon>
        <taxon>Pentapetalae</taxon>
        <taxon>Caryophyllales</taxon>
        <taxon>Cactineae</taxon>
        <taxon>Cactaceae</taxon>
        <taxon>Cactoideae</taxon>
        <taxon>Echinocereeae</taxon>
        <taxon>Carnegiea</taxon>
    </lineage>
</organism>
<dbReference type="SUPFAM" id="SSF54001">
    <property type="entry name" value="Cysteine proteinases"/>
    <property type="match status" value="1"/>
</dbReference>
<dbReference type="InterPro" id="IPR003653">
    <property type="entry name" value="Peptidase_C48_C"/>
</dbReference>
<sequence length="186" mass="20989">MCVVVGVLTVCFISTDVVQSMCTTSLALLTMFACVKRIALVLAFLRSTTYAHAGQWEVVTPKCPEQRNRHDCGVFAMAFMDLLSVKADGFEFNQDSVAHYRDKCLLSFLQGLLAHFPQHLRGMRTSLHCPLPYAQHELRNRASYCASVSEVRHVRVLGRDTELVHIHDSAIVTYTTQVSPRYYLGY</sequence>
<dbReference type="Pfam" id="PF02902">
    <property type="entry name" value="Peptidase_C48"/>
    <property type="match status" value="1"/>
</dbReference>
<keyword evidence="2" id="KW-0645">Protease</keyword>
<feature type="domain" description="Ubiquitin-like protease family profile" evidence="4">
    <location>
        <begin position="54"/>
        <end position="88"/>
    </location>
</feature>
<dbReference type="Gene3D" id="3.40.395.10">
    <property type="entry name" value="Adenoviral Proteinase, Chain A"/>
    <property type="match status" value="1"/>
</dbReference>
<accession>A0A9Q1K7N1</accession>
<comment type="similarity">
    <text evidence="1">Belongs to the peptidase C48 family.</text>
</comment>
<keyword evidence="6" id="KW-1185">Reference proteome</keyword>
<dbReference type="InterPro" id="IPR038765">
    <property type="entry name" value="Papain-like_cys_pep_sf"/>
</dbReference>
<keyword evidence="3" id="KW-0378">Hydrolase</keyword>
<dbReference type="OrthoDB" id="1024009at2759"/>
<proteinExistence type="inferred from homology"/>
<dbReference type="EMBL" id="JAKOGI010000276">
    <property type="protein sequence ID" value="KAJ8437856.1"/>
    <property type="molecule type" value="Genomic_DNA"/>
</dbReference>
<dbReference type="GO" id="GO:0008234">
    <property type="term" value="F:cysteine-type peptidase activity"/>
    <property type="evidence" value="ECO:0007669"/>
    <property type="project" value="InterPro"/>
</dbReference>
<evidence type="ECO:0000256" key="3">
    <source>
        <dbReference type="ARBA" id="ARBA00022801"/>
    </source>
</evidence>
<dbReference type="AlphaFoldDB" id="A0A9Q1K7N1"/>
<evidence type="ECO:0000256" key="2">
    <source>
        <dbReference type="ARBA" id="ARBA00022670"/>
    </source>
</evidence>
<protein>
    <recommendedName>
        <fullName evidence="4">Ubiquitin-like protease family profile domain-containing protein</fullName>
    </recommendedName>
</protein>
<evidence type="ECO:0000256" key="1">
    <source>
        <dbReference type="ARBA" id="ARBA00005234"/>
    </source>
</evidence>